<dbReference type="EMBL" id="JADGJD010000287">
    <property type="protein sequence ID" value="KAJ3052512.1"/>
    <property type="molecule type" value="Genomic_DNA"/>
</dbReference>
<sequence>MLNTSYLKESLSPDDKILLEPFLYLCDHPGKEIRSKLIEAFAAWLKVPKDKLEIIRSVVEMLHTSSLLIDDVEDDSVLRRGVPVAHKIYGIPSTINCANYVYFLALQKVMSLNDPRAIQIFTEEMLQLHRGQGMEIYWRDTGTCPTEAEYLEMIGNKTGGLLRLAVKLMQIACSSQNDFSNLVDILGIHFQIRDDYMNLQSSKYTDTKGFAEDLTEGKFSFPVIHCIRATSDSRQMISILKQRTTDNDVKKFAIQLMNKTKTFEYTCNYLSRIEQEARDEIRRLGGNDLLESYLTYLAKDYQLAKEANA</sequence>
<dbReference type="Gene3D" id="1.10.600.10">
    <property type="entry name" value="Farnesyl Diphosphate Synthase"/>
    <property type="match status" value="1"/>
</dbReference>
<gene>
    <name evidence="4" type="primary">GGPS1</name>
    <name evidence="4" type="ORF">HK097_006114</name>
</gene>
<dbReference type="PROSITE" id="PS00444">
    <property type="entry name" value="POLYPRENYL_SYNTHASE_2"/>
    <property type="match status" value="1"/>
</dbReference>
<dbReference type="AlphaFoldDB" id="A0AAD5X6K0"/>
<dbReference type="PANTHER" id="PTHR12001:SF44">
    <property type="entry name" value="GERANYLGERANYL PYROPHOSPHATE SYNTHASE"/>
    <property type="match status" value="1"/>
</dbReference>
<dbReference type="InterPro" id="IPR000092">
    <property type="entry name" value="Polyprenyl_synt"/>
</dbReference>
<dbReference type="GO" id="GO:0008299">
    <property type="term" value="P:isoprenoid biosynthetic process"/>
    <property type="evidence" value="ECO:0007669"/>
    <property type="project" value="InterPro"/>
</dbReference>
<dbReference type="GO" id="GO:0046872">
    <property type="term" value="F:metal ion binding"/>
    <property type="evidence" value="ECO:0007669"/>
    <property type="project" value="UniProtKB-KW"/>
</dbReference>
<protein>
    <submittedName>
        <fullName evidence="4">Geranylgeranyl pyrophosphate synthase</fullName>
    </submittedName>
</protein>
<keyword evidence="2" id="KW-0460">Magnesium</keyword>
<evidence type="ECO:0000256" key="1">
    <source>
        <dbReference type="ARBA" id="ARBA00022723"/>
    </source>
</evidence>
<proteinExistence type="inferred from homology"/>
<keyword evidence="1" id="KW-0479">Metal-binding</keyword>
<dbReference type="SFLD" id="SFLDG01017">
    <property type="entry name" value="Polyprenyl_Transferase_Like"/>
    <property type="match status" value="1"/>
</dbReference>
<dbReference type="InterPro" id="IPR008949">
    <property type="entry name" value="Isoprenoid_synthase_dom_sf"/>
</dbReference>
<evidence type="ECO:0000313" key="4">
    <source>
        <dbReference type="EMBL" id="KAJ3052512.1"/>
    </source>
</evidence>
<dbReference type="PROSITE" id="PS00723">
    <property type="entry name" value="POLYPRENYL_SYNTHASE_1"/>
    <property type="match status" value="1"/>
</dbReference>
<reference evidence="4" key="1">
    <citation type="submission" date="2020-05" db="EMBL/GenBank/DDBJ databases">
        <title>Phylogenomic resolution of chytrid fungi.</title>
        <authorList>
            <person name="Stajich J.E."/>
            <person name="Amses K."/>
            <person name="Simmons R."/>
            <person name="Seto K."/>
            <person name="Myers J."/>
            <person name="Bonds A."/>
            <person name="Quandt C.A."/>
            <person name="Barry K."/>
            <person name="Liu P."/>
            <person name="Grigoriev I."/>
            <person name="Longcore J.E."/>
            <person name="James T.Y."/>
        </authorList>
    </citation>
    <scope>NUCLEOTIDE SEQUENCE</scope>
    <source>
        <strain evidence="4">JEL0318</strain>
    </source>
</reference>
<dbReference type="CDD" id="cd00685">
    <property type="entry name" value="Trans_IPPS_HT"/>
    <property type="match status" value="1"/>
</dbReference>
<evidence type="ECO:0000256" key="3">
    <source>
        <dbReference type="RuleBase" id="RU004466"/>
    </source>
</evidence>
<evidence type="ECO:0000256" key="2">
    <source>
        <dbReference type="ARBA" id="ARBA00022842"/>
    </source>
</evidence>
<name>A0AAD5X6K0_9FUNG</name>
<dbReference type="InterPro" id="IPR033749">
    <property type="entry name" value="Polyprenyl_synt_CS"/>
</dbReference>
<evidence type="ECO:0000313" key="5">
    <source>
        <dbReference type="Proteomes" id="UP001212841"/>
    </source>
</evidence>
<dbReference type="SUPFAM" id="SSF48576">
    <property type="entry name" value="Terpenoid synthases"/>
    <property type="match status" value="1"/>
</dbReference>
<keyword evidence="5" id="KW-1185">Reference proteome</keyword>
<keyword evidence="3" id="KW-0808">Transferase</keyword>
<dbReference type="SFLD" id="SFLDS00005">
    <property type="entry name" value="Isoprenoid_Synthase_Type_I"/>
    <property type="match status" value="1"/>
</dbReference>
<accession>A0AAD5X6K0</accession>
<comment type="similarity">
    <text evidence="3">Belongs to the FPP/GGPP synthase family.</text>
</comment>
<organism evidence="4 5">
    <name type="scientific">Rhizophlyctis rosea</name>
    <dbReference type="NCBI Taxonomy" id="64517"/>
    <lineage>
        <taxon>Eukaryota</taxon>
        <taxon>Fungi</taxon>
        <taxon>Fungi incertae sedis</taxon>
        <taxon>Chytridiomycota</taxon>
        <taxon>Chytridiomycota incertae sedis</taxon>
        <taxon>Chytridiomycetes</taxon>
        <taxon>Rhizophlyctidales</taxon>
        <taxon>Rhizophlyctidaceae</taxon>
        <taxon>Rhizophlyctis</taxon>
    </lineage>
</organism>
<dbReference type="Proteomes" id="UP001212841">
    <property type="component" value="Unassembled WGS sequence"/>
</dbReference>
<dbReference type="Pfam" id="PF00348">
    <property type="entry name" value="polyprenyl_synt"/>
    <property type="match status" value="1"/>
</dbReference>
<dbReference type="PANTHER" id="PTHR12001">
    <property type="entry name" value="GERANYLGERANYL PYROPHOSPHATE SYNTHASE"/>
    <property type="match status" value="1"/>
</dbReference>
<dbReference type="GO" id="GO:0004659">
    <property type="term" value="F:prenyltransferase activity"/>
    <property type="evidence" value="ECO:0007669"/>
    <property type="project" value="InterPro"/>
</dbReference>
<comment type="caution">
    <text evidence="4">The sequence shown here is derived from an EMBL/GenBank/DDBJ whole genome shotgun (WGS) entry which is preliminary data.</text>
</comment>